<protein>
    <submittedName>
        <fullName evidence="2">Uncharacterized protein</fullName>
    </submittedName>
</protein>
<dbReference type="HOGENOM" id="CLU_1349772_0_0_1"/>
<sequence length="203" mass="22773">MSRRSHIRSASSDDALRGISNVPSINFASENGTVAQTPWRKISNGISQAFKSRKPRVGLGDKTNTQHLDTADIAHRFSDIVENPTHLRLMKKPQLQSVAVIVNEALPEGRRIDPWDQDKEKLRNAIEDVFGFPRTLSPQAPRRSTENTEYATTRFNSLSENYPPARTVTTMLLSTPTSKASKPDNSQLLLFERKSRNDGEDES</sequence>
<dbReference type="AlphaFoldDB" id="A0A0C3QCM8"/>
<reference evidence="2 3" key="1">
    <citation type="submission" date="2014-04" db="EMBL/GenBank/DDBJ databases">
        <authorList>
            <consortium name="DOE Joint Genome Institute"/>
            <person name="Kuo A."/>
            <person name="Girlanda M."/>
            <person name="Perotto S."/>
            <person name="Kohler A."/>
            <person name="Nagy L.G."/>
            <person name="Floudas D."/>
            <person name="Copeland A."/>
            <person name="Barry K.W."/>
            <person name="Cichocki N."/>
            <person name="Veneault-Fourrey C."/>
            <person name="LaButti K."/>
            <person name="Lindquist E.A."/>
            <person name="Lipzen A."/>
            <person name="Lundell T."/>
            <person name="Morin E."/>
            <person name="Murat C."/>
            <person name="Sun H."/>
            <person name="Tunlid A."/>
            <person name="Henrissat B."/>
            <person name="Grigoriev I.V."/>
            <person name="Hibbett D.S."/>
            <person name="Martin F."/>
            <person name="Nordberg H.P."/>
            <person name="Cantor M.N."/>
            <person name="Hua S.X."/>
        </authorList>
    </citation>
    <scope>NUCLEOTIDE SEQUENCE [LARGE SCALE GENOMIC DNA]</scope>
    <source>
        <strain evidence="2 3">MUT 4182</strain>
    </source>
</reference>
<evidence type="ECO:0000313" key="2">
    <source>
        <dbReference type="EMBL" id="KIO22344.1"/>
    </source>
</evidence>
<proteinExistence type="predicted"/>
<feature type="region of interest" description="Disordered" evidence="1">
    <location>
        <begin position="174"/>
        <end position="203"/>
    </location>
</feature>
<gene>
    <name evidence="2" type="ORF">M407DRAFT_28138</name>
</gene>
<feature type="compositionally biased region" description="Basic and acidic residues" evidence="1">
    <location>
        <begin position="191"/>
        <end position="203"/>
    </location>
</feature>
<evidence type="ECO:0000313" key="3">
    <source>
        <dbReference type="Proteomes" id="UP000054248"/>
    </source>
</evidence>
<reference evidence="3" key="2">
    <citation type="submission" date="2015-01" db="EMBL/GenBank/DDBJ databases">
        <title>Evolutionary Origins and Diversification of the Mycorrhizal Mutualists.</title>
        <authorList>
            <consortium name="DOE Joint Genome Institute"/>
            <consortium name="Mycorrhizal Genomics Consortium"/>
            <person name="Kohler A."/>
            <person name="Kuo A."/>
            <person name="Nagy L.G."/>
            <person name="Floudas D."/>
            <person name="Copeland A."/>
            <person name="Barry K.W."/>
            <person name="Cichocki N."/>
            <person name="Veneault-Fourrey C."/>
            <person name="LaButti K."/>
            <person name="Lindquist E.A."/>
            <person name="Lipzen A."/>
            <person name="Lundell T."/>
            <person name="Morin E."/>
            <person name="Murat C."/>
            <person name="Riley R."/>
            <person name="Ohm R."/>
            <person name="Sun H."/>
            <person name="Tunlid A."/>
            <person name="Henrissat B."/>
            <person name="Grigoriev I.V."/>
            <person name="Hibbett D.S."/>
            <person name="Martin F."/>
        </authorList>
    </citation>
    <scope>NUCLEOTIDE SEQUENCE [LARGE SCALE GENOMIC DNA]</scope>
    <source>
        <strain evidence="3">MUT 4182</strain>
    </source>
</reference>
<name>A0A0C3QCM8_9AGAM</name>
<dbReference type="Proteomes" id="UP000054248">
    <property type="component" value="Unassembled WGS sequence"/>
</dbReference>
<dbReference type="EMBL" id="KN823112">
    <property type="protein sequence ID" value="KIO22344.1"/>
    <property type="molecule type" value="Genomic_DNA"/>
</dbReference>
<feature type="compositionally biased region" description="Polar residues" evidence="1">
    <location>
        <begin position="174"/>
        <end position="188"/>
    </location>
</feature>
<keyword evidence="3" id="KW-1185">Reference proteome</keyword>
<dbReference type="OrthoDB" id="3156197at2759"/>
<organism evidence="2 3">
    <name type="scientific">Tulasnella calospora MUT 4182</name>
    <dbReference type="NCBI Taxonomy" id="1051891"/>
    <lineage>
        <taxon>Eukaryota</taxon>
        <taxon>Fungi</taxon>
        <taxon>Dikarya</taxon>
        <taxon>Basidiomycota</taxon>
        <taxon>Agaricomycotina</taxon>
        <taxon>Agaricomycetes</taxon>
        <taxon>Cantharellales</taxon>
        <taxon>Tulasnellaceae</taxon>
        <taxon>Tulasnella</taxon>
    </lineage>
</organism>
<accession>A0A0C3QCM8</accession>
<evidence type="ECO:0000256" key="1">
    <source>
        <dbReference type="SAM" id="MobiDB-lite"/>
    </source>
</evidence>